<gene>
    <name evidence="5" type="ORF">KIPB_011491</name>
</gene>
<organism evidence="5 6">
    <name type="scientific">Kipferlia bialata</name>
    <dbReference type="NCBI Taxonomy" id="797122"/>
    <lineage>
        <taxon>Eukaryota</taxon>
        <taxon>Metamonada</taxon>
        <taxon>Carpediemonas-like organisms</taxon>
        <taxon>Kipferlia</taxon>
    </lineage>
</organism>
<dbReference type="PRINTS" id="PR00314">
    <property type="entry name" value="CLATHRINADPT"/>
</dbReference>
<dbReference type="GO" id="GO:0006886">
    <property type="term" value="P:intracellular protein transport"/>
    <property type="evidence" value="ECO:0007669"/>
    <property type="project" value="InterPro"/>
</dbReference>
<evidence type="ECO:0000256" key="4">
    <source>
        <dbReference type="ARBA" id="ARBA00023136"/>
    </source>
</evidence>
<keyword evidence="4" id="KW-0472">Membrane</keyword>
<dbReference type="GO" id="GO:0012505">
    <property type="term" value="C:endomembrane system"/>
    <property type="evidence" value="ECO:0007669"/>
    <property type="project" value="UniProtKB-SubCell"/>
</dbReference>
<keyword evidence="3" id="KW-0653">Protein transport</keyword>
<dbReference type="InterPro" id="IPR011012">
    <property type="entry name" value="Longin-like_dom_sf"/>
</dbReference>
<evidence type="ECO:0000256" key="2">
    <source>
        <dbReference type="ARBA" id="ARBA00022448"/>
    </source>
</evidence>
<proteinExistence type="predicted"/>
<dbReference type="PANTHER" id="PTHR10529">
    <property type="entry name" value="AP COMPLEX SUBUNIT MU"/>
    <property type="match status" value="1"/>
</dbReference>
<evidence type="ECO:0000313" key="6">
    <source>
        <dbReference type="Proteomes" id="UP000265618"/>
    </source>
</evidence>
<dbReference type="SUPFAM" id="SSF64356">
    <property type="entry name" value="SNARE-like"/>
    <property type="match status" value="1"/>
</dbReference>
<name>A0A9K3GMB9_9EUKA</name>
<dbReference type="InterPro" id="IPR001392">
    <property type="entry name" value="Clathrin_mu"/>
</dbReference>
<sequence>MINTVLVLNQRGDPIFIRAFREGVSNTAADAYRTHYKSGKTHVPVVRLGKQVFCHKKVKALSLVATVDPAANVMLVFTFLQTIADTLEAFFETELTEALIEGNVVVIQELLDEMCDHGYPQTTDVATLRMFVHVKGQRRAIKKEDQKSISIQATGAVSHRAQGIRYAR</sequence>
<accession>A0A9K3GMB9</accession>
<evidence type="ECO:0000256" key="3">
    <source>
        <dbReference type="ARBA" id="ARBA00022927"/>
    </source>
</evidence>
<dbReference type="InterPro" id="IPR050431">
    <property type="entry name" value="Adaptor_comp_med_subunit"/>
</dbReference>
<reference evidence="5 6" key="1">
    <citation type="journal article" date="2018" name="PLoS ONE">
        <title>The draft genome of Kipferlia bialata reveals reductive genome evolution in fornicate parasites.</title>
        <authorList>
            <person name="Tanifuji G."/>
            <person name="Takabayashi S."/>
            <person name="Kume K."/>
            <person name="Takagi M."/>
            <person name="Nakayama T."/>
            <person name="Kamikawa R."/>
            <person name="Inagaki Y."/>
            <person name="Hashimoto T."/>
        </authorList>
    </citation>
    <scope>NUCLEOTIDE SEQUENCE [LARGE SCALE GENOMIC DNA]</scope>
    <source>
        <strain evidence="5">NY0173</strain>
    </source>
</reference>
<dbReference type="EMBL" id="BDIP01004684">
    <property type="protein sequence ID" value="GIQ89099.1"/>
    <property type="molecule type" value="Genomic_DNA"/>
</dbReference>
<comment type="caution">
    <text evidence="5">The sequence shown here is derived from an EMBL/GenBank/DDBJ whole genome shotgun (WGS) entry which is preliminary data.</text>
</comment>
<dbReference type="GO" id="GO:0016192">
    <property type="term" value="P:vesicle-mediated transport"/>
    <property type="evidence" value="ECO:0007669"/>
    <property type="project" value="InterPro"/>
</dbReference>
<protein>
    <submittedName>
        <fullName evidence="5">Clathrin adaptor, mu subunit</fullName>
    </submittedName>
</protein>
<evidence type="ECO:0000256" key="1">
    <source>
        <dbReference type="ARBA" id="ARBA00004308"/>
    </source>
</evidence>
<keyword evidence="2" id="KW-0813">Transport</keyword>
<keyword evidence="6" id="KW-1185">Reference proteome</keyword>
<comment type="subcellular location">
    <subcellularLocation>
        <location evidence="1">Endomembrane system</location>
    </subcellularLocation>
</comment>
<evidence type="ECO:0000313" key="5">
    <source>
        <dbReference type="EMBL" id="GIQ89099.1"/>
    </source>
</evidence>
<dbReference type="Gene3D" id="3.30.450.60">
    <property type="match status" value="1"/>
</dbReference>
<dbReference type="Proteomes" id="UP000265618">
    <property type="component" value="Unassembled WGS sequence"/>
</dbReference>
<dbReference type="AlphaFoldDB" id="A0A9K3GMB9"/>
<dbReference type="GO" id="GO:0030131">
    <property type="term" value="C:clathrin adaptor complex"/>
    <property type="evidence" value="ECO:0007669"/>
    <property type="project" value="InterPro"/>
</dbReference>
<dbReference type="FunFam" id="3.30.450.60:FF:000002">
    <property type="entry name" value="AP-2 complex subunit mu, putative"/>
    <property type="match status" value="1"/>
</dbReference>